<dbReference type="EMBL" id="LRPM01000005">
    <property type="protein sequence ID" value="KWZ79182.1"/>
    <property type="molecule type" value="Genomic_DNA"/>
</dbReference>
<dbReference type="STRING" id="33036.HMPREF3200_00240"/>
<dbReference type="InterPro" id="IPR007044">
    <property type="entry name" value="Cyclodeamin/CycHdrlase"/>
</dbReference>
<dbReference type="Pfam" id="PF04961">
    <property type="entry name" value="FTCD_C"/>
    <property type="match status" value="1"/>
</dbReference>
<dbReference type="SUPFAM" id="SSF101262">
    <property type="entry name" value="Methenyltetrahydrofolate cyclohydrolase-like"/>
    <property type="match status" value="1"/>
</dbReference>
<accession>A0A133KHY2</accession>
<name>A0A133KHY2_9FIRM</name>
<keyword evidence="4" id="KW-1185">Reference proteome</keyword>
<dbReference type="InterPro" id="IPR036178">
    <property type="entry name" value="Formintransfe-cycloase-like_sf"/>
</dbReference>
<evidence type="ECO:0000256" key="1">
    <source>
        <dbReference type="SAM" id="Phobius"/>
    </source>
</evidence>
<sequence>MINMTVGELLHQIKKPTANPGGGAVVIFVANMAINLIRMMDKKIDSLNVSYETLDKISEKLNLLADEDIKRANELISEFKKKRIVDRGFFIRAAEPQIEMVKLSLIALKNFSTILQYGRKETLSDGVIANNMLKDAIMNALPTIKINLSAIDEFYDYEATVSECMSIYNSNIEIIERRK</sequence>
<organism evidence="3 4">
    <name type="scientific">Anaerococcus tetradius</name>
    <dbReference type="NCBI Taxonomy" id="33036"/>
    <lineage>
        <taxon>Bacteria</taxon>
        <taxon>Bacillati</taxon>
        <taxon>Bacillota</taxon>
        <taxon>Tissierellia</taxon>
        <taxon>Tissierellales</taxon>
        <taxon>Peptoniphilaceae</taxon>
        <taxon>Anaerococcus</taxon>
    </lineage>
</organism>
<dbReference type="Proteomes" id="UP000070383">
    <property type="component" value="Unassembled WGS sequence"/>
</dbReference>
<dbReference type="Gene3D" id="1.20.120.680">
    <property type="entry name" value="Formiminotetrahydrofolate cyclodeaminase monomer, up-and-down helical bundle"/>
    <property type="match status" value="1"/>
</dbReference>
<reference evidence="4" key="1">
    <citation type="submission" date="2016-01" db="EMBL/GenBank/DDBJ databases">
        <authorList>
            <person name="Mitreva M."/>
            <person name="Pepin K.H."/>
            <person name="Mihindukulasuriya K.A."/>
            <person name="Fulton R."/>
            <person name="Fronick C."/>
            <person name="O'Laughlin M."/>
            <person name="Miner T."/>
            <person name="Herter B."/>
            <person name="Rosa B.A."/>
            <person name="Cordes M."/>
            <person name="Tomlinson C."/>
            <person name="Wollam A."/>
            <person name="Palsikar V.B."/>
            <person name="Mardis E.R."/>
            <person name="Wilson R.K."/>
        </authorList>
    </citation>
    <scope>NUCLEOTIDE SEQUENCE [LARGE SCALE GENOMIC DNA]</scope>
    <source>
        <strain evidence="4">MJR8151</strain>
    </source>
</reference>
<dbReference type="PATRIC" id="fig|33036.3.peg.243"/>
<evidence type="ECO:0000313" key="3">
    <source>
        <dbReference type="EMBL" id="KWZ79182.1"/>
    </source>
</evidence>
<keyword evidence="1" id="KW-0472">Membrane</keyword>
<proteinExistence type="predicted"/>
<dbReference type="RefSeq" id="WP_060928909.1">
    <property type="nucleotide sequence ID" value="NZ_KQ955248.1"/>
</dbReference>
<feature type="domain" description="Cyclodeaminase/cyclohydrolase" evidence="2">
    <location>
        <begin position="5"/>
        <end position="153"/>
    </location>
</feature>
<protein>
    <recommendedName>
        <fullName evidence="2">Cyclodeaminase/cyclohydrolase domain-containing protein</fullName>
    </recommendedName>
</protein>
<evidence type="ECO:0000313" key="4">
    <source>
        <dbReference type="Proteomes" id="UP000070383"/>
    </source>
</evidence>
<comment type="caution">
    <text evidence="3">The sequence shown here is derived from an EMBL/GenBank/DDBJ whole genome shotgun (WGS) entry which is preliminary data.</text>
</comment>
<gene>
    <name evidence="3" type="ORF">HMPREF3200_00240</name>
</gene>
<feature type="transmembrane region" description="Helical" evidence="1">
    <location>
        <begin position="20"/>
        <end position="37"/>
    </location>
</feature>
<dbReference type="AlphaFoldDB" id="A0A133KHY2"/>
<keyword evidence="1" id="KW-1133">Transmembrane helix</keyword>
<dbReference type="OrthoDB" id="1692678at2"/>
<dbReference type="GO" id="GO:0003824">
    <property type="term" value="F:catalytic activity"/>
    <property type="evidence" value="ECO:0007669"/>
    <property type="project" value="InterPro"/>
</dbReference>
<evidence type="ECO:0000259" key="2">
    <source>
        <dbReference type="Pfam" id="PF04961"/>
    </source>
</evidence>
<keyword evidence="1" id="KW-0812">Transmembrane</keyword>